<reference evidence="2" key="1">
    <citation type="submission" date="2016-04" db="EMBL/GenBank/DDBJ databases">
        <authorList>
            <person name="Evans L.H."/>
            <person name="Alamgir A."/>
            <person name="Owens N."/>
            <person name="Weber N.D."/>
            <person name="Virtaneva K."/>
            <person name="Barbian K."/>
            <person name="Babar A."/>
            <person name="Rosenke K."/>
        </authorList>
    </citation>
    <scope>NUCLEOTIDE SEQUENCE</scope>
    <source>
        <strain evidence="2">86</strain>
    </source>
</reference>
<organism evidence="2">
    <name type="scientific">uncultured delta proteobacterium</name>
    <dbReference type="NCBI Taxonomy" id="34034"/>
    <lineage>
        <taxon>Bacteria</taxon>
        <taxon>Deltaproteobacteria</taxon>
        <taxon>environmental samples</taxon>
    </lineage>
</organism>
<evidence type="ECO:0000256" key="1">
    <source>
        <dbReference type="SAM" id="Phobius"/>
    </source>
</evidence>
<name>A0A212JK13_9DELT</name>
<protein>
    <submittedName>
        <fullName evidence="2">Putative membrane protein</fullName>
    </submittedName>
</protein>
<feature type="transmembrane region" description="Helical" evidence="1">
    <location>
        <begin position="108"/>
        <end position="130"/>
    </location>
</feature>
<keyword evidence="1" id="KW-0812">Transmembrane</keyword>
<dbReference type="InterPro" id="IPR025067">
    <property type="entry name" value="DUF4079"/>
</dbReference>
<accession>A0A212JK13</accession>
<feature type="transmembrane region" description="Helical" evidence="1">
    <location>
        <begin position="45"/>
        <end position="66"/>
    </location>
</feature>
<dbReference type="EMBL" id="FLUQ01000001">
    <property type="protein sequence ID" value="SBV99761.1"/>
    <property type="molecule type" value="Genomic_DNA"/>
</dbReference>
<feature type="transmembrane region" description="Helical" evidence="1">
    <location>
        <begin position="6"/>
        <end position="25"/>
    </location>
</feature>
<feature type="transmembrane region" description="Helical" evidence="1">
    <location>
        <begin position="72"/>
        <end position="96"/>
    </location>
</feature>
<proteinExistence type="predicted"/>
<dbReference type="Pfam" id="PF13301">
    <property type="entry name" value="DUF4079"/>
    <property type="match status" value="1"/>
</dbReference>
<keyword evidence="1" id="KW-0472">Membrane</keyword>
<evidence type="ECO:0000313" key="2">
    <source>
        <dbReference type="EMBL" id="SBV99761.1"/>
    </source>
</evidence>
<keyword evidence="1" id="KW-1133">Transmembrane helix</keyword>
<dbReference type="AlphaFoldDB" id="A0A212JK13"/>
<sequence>MLYWMHPLWQGATTALALYVLFLGWQRFTVLHLGRKGNFPWKRHVLLGSVALAAWCFGAAGGLAVARLEWGVFFLMETHAAVGLVFVALAVFGYCSGRRLDRVKKRRFWLPLLHGANNCFLVILAFAQAWTGWAFL</sequence>
<gene>
    <name evidence="2" type="ORF">KL86DPRO_11662</name>
</gene>